<dbReference type="Proteomes" id="UP000715095">
    <property type="component" value="Unassembled WGS sequence"/>
</dbReference>
<feature type="transmembrane region" description="Helical" evidence="6">
    <location>
        <begin position="183"/>
        <end position="203"/>
    </location>
</feature>
<dbReference type="EMBL" id="JACJJC010000004">
    <property type="protein sequence ID" value="MBM6703702.1"/>
    <property type="molecule type" value="Genomic_DNA"/>
</dbReference>
<sequence>MNLSAVLAGLGTGAGLIVAIGAQNAFVLRQGLRRECVGLVVLTCIMGDVICISLGVTGMGAAVKAHPIVLEIFRWGGAAFLTYYGFLAARRAMKGGEALGVPDDGAALKTSPGKILAACLAFTFLNPHVYLDTVVLLGSISTQYAGSDRWLFALGAYSASILWFSALGFGAKRLQPFFRKPRAWQLLDGFIALVMFSIAIALASNPLAV</sequence>
<evidence type="ECO:0000256" key="2">
    <source>
        <dbReference type="ARBA" id="ARBA00022475"/>
    </source>
</evidence>
<evidence type="ECO:0000256" key="6">
    <source>
        <dbReference type="SAM" id="Phobius"/>
    </source>
</evidence>
<comment type="subcellular location">
    <subcellularLocation>
        <location evidence="1">Cell membrane</location>
        <topology evidence="1">Multi-pass membrane protein</topology>
    </subcellularLocation>
</comment>
<evidence type="ECO:0000256" key="3">
    <source>
        <dbReference type="ARBA" id="ARBA00022692"/>
    </source>
</evidence>
<dbReference type="RefSeq" id="WP_205102167.1">
    <property type="nucleotide sequence ID" value="NZ_JACJJC010000004.1"/>
</dbReference>
<feature type="transmembrane region" description="Helical" evidence="6">
    <location>
        <begin position="150"/>
        <end position="171"/>
    </location>
</feature>
<evidence type="ECO:0000256" key="4">
    <source>
        <dbReference type="ARBA" id="ARBA00022989"/>
    </source>
</evidence>
<reference evidence="7 8" key="1">
    <citation type="journal article" date="2021" name="Sci. Rep.">
        <title>The distribution of antibiotic resistance genes in chicken gut microbiota commensals.</title>
        <authorList>
            <person name="Juricova H."/>
            <person name="Matiasovicova J."/>
            <person name="Kubasova T."/>
            <person name="Cejkova D."/>
            <person name="Rychlik I."/>
        </authorList>
    </citation>
    <scope>NUCLEOTIDE SEQUENCE [LARGE SCALE GENOMIC DNA]</scope>
    <source>
        <strain evidence="7 8">An829</strain>
    </source>
</reference>
<name>A0ABS2DQW1_9BURK</name>
<gene>
    <name evidence="7" type="ORF">H6A60_04265</name>
</gene>
<accession>A0ABS2DQW1</accession>
<keyword evidence="8" id="KW-1185">Reference proteome</keyword>
<keyword evidence="5 6" id="KW-0472">Membrane</keyword>
<keyword evidence="4 6" id="KW-1133">Transmembrane helix</keyword>
<dbReference type="InterPro" id="IPR001123">
    <property type="entry name" value="LeuE-type"/>
</dbReference>
<dbReference type="Pfam" id="PF01810">
    <property type="entry name" value="LysE"/>
    <property type="match status" value="1"/>
</dbReference>
<evidence type="ECO:0000256" key="5">
    <source>
        <dbReference type="ARBA" id="ARBA00023136"/>
    </source>
</evidence>
<protein>
    <submittedName>
        <fullName evidence="7">Amino acid transporter</fullName>
    </submittedName>
</protein>
<comment type="caution">
    <text evidence="7">The sequence shown here is derived from an EMBL/GenBank/DDBJ whole genome shotgun (WGS) entry which is preliminary data.</text>
</comment>
<feature type="transmembrane region" description="Helical" evidence="6">
    <location>
        <begin position="6"/>
        <end position="27"/>
    </location>
</feature>
<keyword evidence="3 6" id="KW-0812">Transmembrane</keyword>
<dbReference type="PANTHER" id="PTHR30086">
    <property type="entry name" value="ARGININE EXPORTER PROTEIN ARGO"/>
    <property type="match status" value="1"/>
</dbReference>
<feature type="transmembrane region" description="Helical" evidence="6">
    <location>
        <begin position="39"/>
        <end position="60"/>
    </location>
</feature>
<keyword evidence="2" id="KW-1003">Cell membrane</keyword>
<feature type="transmembrane region" description="Helical" evidence="6">
    <location>
        <begin position="72"/>
        <end position="89"/>
    </location>
</feature>
<evidence type="ECO:0000256" key="1">
    <source>
        <dbReference type="ARBA" id="ARBA00004651"/>
    </source>
</evidence>
<proteinExistence type="predicted"/>
<organism evidence="7 8">
    <name type="scientific">Sutterella massiliensis</name>
    <dbReference type="NCBI Taxonomy" id="1816689"/>
    <lineage>
        <taxon>Bacteria</taxon>
        <taxon>Pseudomonadati</taxon>
        <taxon>Pseudomonadota</taxon>
        <taxon>Betaproteobacteria</taxon>
        <taxon>Burkholderiales</taxon>
        <taxon>Sutterellaceae</taxon>
        <taxon>Sutterella</taxon>
    </lineage>
</organism>
<dbReference type="PANTHER" id="PTHR30086:SF20">
    <property type="entry name" value="ARGININE EXPORTER PROTEIN ARGO-RELATED"/>
    <property type="match status" value="1"/>
</dbReference>
<evidence type="ECO:0000313" key="8">
    <source>
        <dbReference type="Proteomes" id="UP000715095"/>
    </source>
</evidence>
<evidence type="ECO:0000313" key="7">
    <source>
        <dbReference type="EMBL" id="MBM6703702.1"/>
    </source>
</evidence>